<protein>
    <recommendedName>
        <fullName evidence="2">UPF0235 protein AWL63_01430</fullName>
    </recommendedName>
</protein>
<dbReference type="NCBIfam" id="TIGR00251">
    <property type="entry name" value="DUF167 family protein"/>
    <property type="match status" value="1"/>
</dbReference>
<name>A0A1B3Z5Y4_9SPHN</name>
<dbReference type="AlphaFoldDB" id="A0A1B3Z5Y4"/>
<comment type="similarity">
    <text evidence="1 2">Belongs to the UPF0235 family.</text>
</comment>
<dbReference type="KEGG" id="span:AWL63_01430"/>
<proteinExistence type="inferred from homology"/>
<sequence>MSAWRPCDDGIHIAVRVTPRGGREALGPGTPEHFAARISAPPVDGAANAALLALVAREFGVAKRSVTLTGGATARLKRLHITGDPATLGVIATERMG</sequence>
<gene>
    <name evidence="3" type="ORF">AWL63_01430</name>
</gene>
<dbReference type="SMART" id="SM01152">
    <property type="entry name" value="DUF167"/>
    <property type="match status" value="1"/>
</dbReference>
<evidence type="ECO:0000313" key="3">
    <source>
        <dbReference type="EMBL" id="AOH82837.1"/>
    </source>
</evidence>
<evidence type="ECO:0000256" key="2">
    <source>
        <dbReference type="HAMAP-Rule" id="MF_00634"/>
    </source>
</evidence>
<dbReference type="OrthoDB" id="9801972at2"/>
<dbReference type="EMBL" id="CP014168">
    <property type="protein sequence ID" value="AOH82837.1"/>
    <property type="molecule type" value="Genomic_DNA"/>
</dbReference>
<dbReference type="Pfam" id="PF02594">
    <property type="entry name" value="DUF167"/>
    <property type="match status" value="1"/>
</dbReference>
<dbReference type="Gene3D" id="3.30.1200.10">
    <property type="entry name" value="YggU-like"/>
    <property type="match status" value="1"/>
</dbReference>
<dbReference type="HAMAP" id="MF_00634">
    <property type="entry name" value="UPF0235"/>
    <property type="match status" value="1"/>
</dbReference>
<reference evidence="3 4" key="1">
    <citation type="submission" date="2016-01" db="EMBL/GenBank/DDBJ databases">
        <title>Complete genome and mega plasmid sequence of Sphingomonas panacis DCY99 elicits systemic resistance in rice to Xanthomonas oryzae.</title>
        <authorList>
            <person name="Kim Y.J."/>
            <person name="Yang D.C."/>
            <person name="Sing P."/>
        </authorList>
    </citation>
    <scope>NUCLEOTIDE SEQUENCE [LARGE SCALE GENOMIC DNA]</scope>
    <source>
        <strain evidence="3 4">DCY99</strain>
    </source>
</reference>
<dbReference type="Proteomes" id="UP000094256">
    <property type="component" value="Chromosome"/>
</dbReference>
<dbReference type="SUPFAM" id="SSF69786">
    <property type="entry name" value="YggU-like"/>
    <property type="match status" value="1"/>
</dbReference>
<evidence type="ECO:0000256" key="1">
    <source>
        <dbReference type="ARBA" id="ARBA00010364"/>
    </source>
</evidence>
<dbReference type="InterPro" id="IPR036591">
    <property type="entry name" value="YggU-like_sf"/>
</dbReference>
<organism evidence="3 4">
    <name type="scientific">Sphingomonas panacis</name>
    <dbReference type="NCBI Taxonomy" id="1560345"/>
    <lineage>
        <taxon>Bacteria</taxon>
        <taxon>Pseudomonadati</taxon>
        <taxon>Pseudomonadota</taxon>
        <taxon>Alphaproteobacteria</taxon>
        <taxon>Sphingomonadales</taxon>
        <taxon>Sphingomonadaceae</taxon>
        <taxon>Sphingomonas</taxon>
    </lineage>
</organism>
<dbReference type="InterPro" id="IPR003746">
    <property type="entry name" value="DUF167"/>
</dbReference>
<keyword evidence="4" id="KW-1185">Reference proteome</keyword>
<evidence type="ECO:0000313" key="4">
    <source>
        <dbReference type="Proteomes" id="UP000094256"/>
    </source>
</evidence>
<dbReference type="STRING" id="1560345.AWL63_01430"/>
<accession>A0A1B3Z5Y4</accession>